<accession>A0ABP3K014</accession>
<dbReference type="InterPro" id="IPR050248">
    <property type="entry name" value="Polysacc_deacetylase_ArnD"/>
</dbReference>
<protein>
    <submittedName>
        <fullName evidence="2">Polysaccharide deacetylase family protein</fullName>
    </submittedName>
</protein>
<dbReference type="Pfam" id="PF01522">
    <property type="entry name" value="Polysacc_deac_1"/>
    <property type="match status" value="1"/>
</dbReference>
<dbReference type="PANTHER" id="PTHR10587">
    <property type="entry name" value="GLYCOSYL TRANSFERASE-RELATED"/>
    <property type="match status" value="1"/>
</dbReference>
<evidence type="ECO:0000313" key="2">
    <source>
        <dbReference type="EMBL" id="GAA0468037.1"/>
    </source>
</evidence>
<evidence type="ECO:0000313" key="3">
    <source>
        <dbReference type="Proteomes" id="UP001500740"/>
    </source>
</evidence>
<dbReference type="Proteomes" id="UP001500740">
    <property type="component" value="Unassembled WGS sequence"/>
</dbReference>
<comment type="caution">
    <text evidence="2">The sequence shown here is derived from an EMBL/GenBank/DDBJ whole genome shotgun (WGS) entry which is preliminary data.</text>
</comment>
<dbReference type="InterPro" id="IPR011330">
    <property type="entry name" value="Glyco_hydro/deAcase_b/a-brl"/>
</dbReference>
<dbReference type="EMBL" id="BAAACZ010000020">
    <property type="protein sequence ID" value="GAA0468037.1"/>
    <property type="molecule type" value="Genomic_DNA"/>
</dbReference>
<dbReference type="PANTHER" id="PTHR10587:SF128">
    <property type="entry name" value="POLYSACCHARIDE DEACETYLASE PDAB-RELATED"/>
    <property type="match status" value="1"/>
</dbReference>
<name>A0ABP3K014_9BACI</name>
<sequence>MFFTLNWTSWKNGVLALGLIVLTFVSIHFSTTYVFNIGSSADAQPSGAITKSLKGDPEVALTFNVDWGDDVIIDILEVLEEKDVQATFFINGEWALRNEDLAELIIEENHEVGLLGFENEPYQDQSASYIEEDIENGVTVLSNLNYEPVSLIRPPENEYNQFVIDTIQQLGYQTVFWSIYANVKHDSDAEEVSGHLVEQVNEGDIMLFFAQDNLIKTPEVVANIIDQKTKEGYQFLTVTELLSPANVNITPLD</sequence>
<evidence type="ECO:0000259" key="1">
    <source>
        <dbReference type="PROSITE" id="PS51677"/>
    </source>
</evidence>
<gene>
    <name evidence="2" type="ORF">GCM10008935_24950</name>
</gene>
<dbReference type="PROSITE" id="PS51677">
    <property type="entry name" value="NODB"/>
    <property type="match status" value="1"/>
</dbReference>
<reference evidence="3" key="1">
    <citation type="journal article" date="2019" name="Int. J. Syst. Evol. Microbiol.">
        <title>The Global Catalogue of Microorganisms (GCM) 10K type strain sequencing project: providing services to taxonomists for standard genome sequencing and annotation.</title>
        <authorList>
            <consortium name="The Broad Institute Genomics Platform"/>
            <consortium name="The Broad Institute Genome Sequencing Center for Infectious Disease"/>
            <person name="Wu L."/>
            <person name="Ma J."/>
        </authorList>
    </citation>
    <scope>NUCLEOTIDE SEQUENCE [LARGE SCALE GENOMIC DNA]</scope>
    <source>
        <strain evidence="3">JCM 14193</strain>
    </source>
</reference>
<organism evidence="2 3">
    <name type="scientific">Alkalibacillus silvisoli</name>
    <dbReference type="NCBI Taxonomy" id="392823"/>
    <lineage>
        <taxon>Bacteria</taxon>
        <taxon>Bacillati</taxon>
        <taxon>Bacillota</taxon>
        <taxon>Bacilli</taxon>
        <taxon>Bacillales</taxon>
        <taxon>Bacillaceae</taxon>
        <taxon>Alkalibacillus</taxon>
    </lineage>
</organism>
<dbReference type="InterPro" id="IPR002509">
    <property type="entry name" value="NODB_dom"/>
</dbReference>
<keyword evidence="3" id="KW-1185">Reference proteome</keyword>
<dbReference type="SUPFAM" id="SSF88713">
    <property type="entry name" value="Glycoside hydrolase/deacetylase"/>
    <property type="match status" value="1"/>
</dbReference>
<dbReference type="RefSeq" id="WP_343784030.1">
    <property type="nucleotide sequence ID" value="NZ_BAAACZ010000020.1"/>
</dbReference>
<feature type="domain" description="NodB homology" evidence="1">
    <location>
        <begin position="57"/>
        <end position="236"/>
    </location>
</feature>
<proteinExistence type="predicted"/>
<dbReference type="Gene3D" id="3.20.20.370">
    <property type="entry name" value="Glycoside hydrolase/deacetylase"/>
    <property type="match status" value="1"/>
</dbReference>